<dbReference type="EMBL" id="JBGCUC010000015">
    <property type="protein sequence ID" value="MFG6077864.1"/>
    <property type="molecule type" value="Genomic_DNA"/>
</dbReference>
<protein>
    <recommendedName>
        <fullName evidence="3">Shiga toxin A subunit</fullName>
    </recommendedName>
</protein>
<organism evidence="1 2">
    <name type="scientific">Erwinia plantamica</name>
    <dbReference type="NCBI Taxonomy" id="3237104"/>
    <lineage>
        <taxon>Bacteria</taxon>
        <taxon>Pseudomonadati</taxon>
        <taxon>Pseudomonadota</taxon>
        <taxon>Gammaproteobacteria</taxon>
        <taxon>Enterobacterales</taxon>
        <taxon>Erwiniaceae</taxon>
        <taxon>Erwinia</taxon>
    </lineage>
</organism>
<comment type="caution">
    <text evidence="1">The sequence shown here is derived from an EMBL/GenBank/DDBJ whole genome shotgun (WGS) entry which is preliminary data.</text>
</comment>
<keyword evidence="2" id="KW-1185">Reference proteome</keyword>
<evidence type="ECO:0008006" key="3">
    <source>
        <dbReference type="Google" id="ProtNLM"/>
    </source>
</evidence>
<reference evidence="1 2" key="1">
    <citation type="submission" date="2024-07" db="EMBL/GenBank/DDBJ databases">
        <title>Novel bacterial strain Erwinia sp. OPT-41 promoting growth of various crops.</title>
        <authorList>
            <person name="Egorshina A."/>
            <person name="Lukyantsev M.A."/>
            <person name="Golubev S.N."/>
            <person name="Muratova A.Y."/>
            <person name="Bulygina E.A."/>
        </authorList>
    </citation>
    <scope>NUCLEOTIDE SEQUENCE [LARGE SCALE GENOMIC DNA]</scope>
    <source>
        <strain evidence="1 2">OPT-41</strain>
    </source>
</reference>
<dbReference type="Proteomes" id="UP001605250">
    <property type="component" value="Unassembled WGS sequence"/>
</dbReference>
<proteinExistence type="predicted"/>
<name>A0ABW7CNY9_9GAMM</name>
<evidence type="ECO:0000313" key="2">
    <source>
        <dbReference type="Proteomes" id="UP001605250"/>
    </source>
</evidence>
<gene>
    <name evidence="1" type="ORF">AB3U87_16015</name>
</gene>
<dbReference type="RefSeq" id="WP_394149704.1">
    <property type="nucleotide sequence ID" value="NZ_JBGCUC010000015.1"/>
</dbReference>
<evidence type="ECO:0000313" key="1">
    <source>
        <dbReference type="EMBL" id="MFG6077864.1"/>
    </source>
</evidence>
<sequence>MTDALIEDSGIKESDILLQQTKLTLVSANKVTPELAELLARKSYNSESEHFTPIEKYKAIFLQSNAQNIIVQYDYINHNNKHNITLASLLIDDDECSVKFNGYIIVKREL</sequence>
<accession>A0ABW7CNY9</accession>